<dbReference type="SUPFAM" id="SSF53850">
    <property type="entry name" value="Periplasmic binding protein-like II"/>
    <property type="match status" value="1"/>
</dbReference>
<comment type="caution">
    <text evidence="2">The sequence shown here is derived from an EMBL/GenBank/DDBJ whole genome shotgun (WGS) entry which is preliminary data.</text>
</comment>
<dbReference type="InterPro" id="IPR015168">
    <property type="entry name" value="SsuA/THI5"/>
</dbReference>
<protein>
    <submittedName>
        <fullName evidence="2">ABC transporter substrate-binding protein</fullName>
    </submittedName>
</protein>
<evidence type="ECO:0000313" key="3">
    <source>
        <dbReference type="Proteomes" id="UP001596203"/>
    </source>
</evidence>
<dbReference type="InterPro" id="IPR006311">
    <property type="entry name" value="TAT_signal"/>
</dbReference>
<gene>
    <name evidence="2" type="ORF">ACFP2T_34425</name>
</gene>
<feature type="domain" description="SsuA/THI5-like" evidence="1">
    <location>
        <begin position="71"/>
        <end position="279"/>
    </location>
</feature>
<keyword evidence="3" id="KW-1185">Reference proteome</keyword>
<dbReference type="PANTHER" id="PTHR31528">
    <property type="entry name" value="4-AMINO-5-HYDROXYMETHYL-2-METHYLPYRIMIDINE PHOSPHATE SYNTHASE THI11-RELATED"/>
    <property type="match status" value="1"/>
</dbReference>
<dbReference type="InterPro" id="IPR027939">
    <property type="entry name" value="NMT1/THI5"/>
</dbReference>
<dbReference type="EMBL" id="JBHSPR010000040">
    <property type="protein sequence ID" value="MFC6021258.1"/>
    <property type="molecule type" value="Genomic_DNA"/>
</dbReference>
<accession>A0ABW1KKD6</accession>
<dbReference type="Pfam" id="PF09084">
    <property type="entry name" value="NMT1"/>
    <property type="match status" value="1"/>
</dbReference>
<dbReference type="Proteomes" id="UP001596203">
    <property type="component" value="Unassembled WGS sequence"/>
</dbReference>
<name>A0ABW1KKD6_9ACTN</name>
<sequence>MTSSAHESRRNPFVLPTRRGFLGAVALGAGVTVLAACGDDGAAGTGGDSAGGGEAEVTFLSIIPAASISMSPELLAETGGHFKKHGLNVKIQVTQGSPPAIQTVMAGSALITKIGDIETITAISDKNAPLVNLGGVEKQGLLRFMSSKRKPLTKAEDFRGVTMGLPSAGGTSEKTLDLVLASAGIPKESVKRQVVGLAPGVFELVKSGRIDGYIVSLDTSLSVLKQQPEAVAFAPSSAVSAGVQLYVTSTKQSEDAGKQDQLRRFLQAIADSIKFMIDDEKNEFKETMRLIGTKYDVPAFKDPAVAVEALKLFVKSWTVDGPEKIVQTNPQSWQATYDEMVKSQLVAGGKDPSKWMTDKFAPTAS</sequence>
<proteinExistence type="predicted"/>
<dbReference type="PROSITE" id="PS51318">
    <property type="entry name" value="TAT"/>
    <property type="match status" value="1"/>
</dbReference>
<dbReference type="Gene3D" id="3.40.190.10">
    <property type="entry name" value="Periplasmic binding protein-like II"/>
    <property type="match status" value="2"/>
</dbReference>
<dbReference type="RefSeq" id="WP_377429263.1">
    <property type="nucleotide sequence ID" value="NZ_JBHSPR010000040.1"/>
</dbReference>
<evidence type="ECO:0000313" key="2">
    <source>
        <dbReference type="EMBL" id="MFC6021258.1"/>
    </source>
</evidence>
<reference evidence="3" key="1">
    <citation type="journal article" date="2019" name="Int. J. Syst. Evol. Microbiol.">
        <title>The Global Catalogue of Microorganisms (GCM) 10K type strain sequencing project: providing services to taxonomists for standard genome sequencing and annotation.</title>
        <authorList>
            <consortium name="The Broad Institute Genomics Platform"/>
            <consortium name="The Broad Institute Genome Sequencing Center for Infectious Disease"/>
            <person name="Wu L."/>
            <person name="Ma J."/>
        </authorList>
    </citation>
    <scope>NUCLEOTIDE SEQUENCE [LARGE SCALE GENOMIC DNA]</scope>
    <source>
        <strain evidence="3">ZS-35-S2</strain>
    </source>
</reference>
<dbReference type="PANTHER" id="PTHR31528:SF15">
    <property type="entry name" value="RIBOFLAVIN-BINDING PROTEIN RIBY"/>
    <property type="match status" value="1"/>
</dbReference>
<organism evidence="2 3">
    <name type="scientific">Plantactinospora solaniradicis</name>
    <dbReference type="NCBI Taxonomy" id="1723736"/>
    <lineage>
        <taxon>Bacteria</taxon>
        <taxon>Bacillati</taxon>
        <taxon>Actinomycetota</taxon>
        <taxon>Actinomycetes</taxon>
        <taxon>Micromonosporales</taxon>
        <taxon>Micromonosporaceae</taxon>
        <taxon>Plantactinospora</taxon>
    </lineage>
</organism>
<evidence type="ECO:0000259" key="1">
    <source>
        <dbReference type="Pfam" id="PF09084"/>
    </source>
</evidence>